<accession>A0A9X5APH2</accession>
<dbReference type="EMBL" id="WMQE01000015">
    <property type="protein sequence ID" value="MTK21359.1"/>
    <property type="molecule type" value="Genomic_DNA"/>
</dbReference>
<gene>
    <name evidence="2" type="ORF">GMA92_07995</name>
</gene>
<keyword evidence="1" id="KW-1133">Transmembrane helix</keyword>
<organism evidence="2 3">
    <name type="scientific">Turicibacter sanguinis</name>
    <dbReference type="NCBI Taxonomy" id="154288"/>
    <lineage>
        <taxon>Bacteria</taxon>
        <taxon>Bacillati</taxon>
        <taxon>Bacillota</taxon>
        <taxon>Erysipelotrichia</taxon>
        <taxon>Erysipelotrichales</taxon>
        <taxon>Turicibacteraceae</taxon>
        <taxon>Turicibacter</taxon>
    </lineage>
</organism>
<dbReference type="RefSeq" id="WP_006784345.1">
    <property type="nucleotide sequence ID" value="NZ_JAMQUV010000029.1"/>
</dbReference>
<comment type="caution">
    <text evidence="2">The sequence shown here is derived from an EMBL/GenBank/DDBJ whole genome shotgun (WGS) entry which is preliminary data.</text>
</comment>
<sequence>MVGTLVNTGAIIIGGSLGLLFRKGIPSKLTDTIMNGLALCVLYIGFTGALKGENSLVIIFSMVIGAVIGECLDLDERVNQLGLWLERKFKKVDSKTSISEGFVTASLLFCVGAMAIIGALQDGLVGNYDMLLTKSMLDGVSAVIFASTLGIGVILSGAFVLTYQGSISLLAGVLAPFLTDSVINEMTCVGSLLIIALGFNVLKITHIKIMNLAPAIFIPILLGLFL</sequence>
<feature type="transmembrane region" description="Helical" evidence="1">
    <location>
        <begin position="33"/>
        <end position="50"/>
    </location>
</feature>
<keyword evidence="1" id="KW-0472">Membrane</keyword>
<feature type="transmembrane region" description="Helical" evidence="1">
    <location>
        <begin position="140"/>
        <end position="161"/>
    </location>
</feature>
<reference evidence="2 3" key="1">
    <citation type="journal article" date="2019" name="Nat. Med.">
        <title>A library of human gut bacterial isolates paired with longitudinal multiomics data enables mechanistic microbiome research.</title>
        <authorList>
            <person name="Poyet M."/>
            <person name="Groussin M."/>
            <person name="Gibbons S.M."/>
            <person name="Avila-Pacheco J."/>
            <person name="Jiang X."/>
            <person name="Kearney S.M."/>
            <person name="Perrotta A.R."/>
            <person name="Berdy B."/>
            <person name="Zhao S."/>
            <person name="Lieberman T.D."/>
            <person name="Swanson P.K."/>
            <person name="Smith M."/>
            <person name="Roesemann S."/>
            <person name="Alexander J.E."/>
            <person name="Rich S.A."/>
            <person name="Livny J."/>
            <person name="Vlamakis H."/>
            <person name="Clish C."/>
            <person name="Bullock K."/>
            <person name="Deik A."/>
            <person name="Scott J."/>
            <person name="Pierce K.A."/>
            <person name="Xavier R.J."/>
            <person name="Alm E.J."/>
        </authorList>
    </citation>
    <scope>NUCLEOTIDE SEQUENCE [LARGE SCALE GENOMIC DNA]</scope>
    <source>
        <strain evidence="2 3">BIOML-A198</strain>
    </source>
</reference>
<evidence type="ECO:0000256" key="1">
    <source>
        <dbReference type="SAM" id="Phobius"/>
    </source>
</evidence>
<dbReference type="Pfam" id="PF04474">
    <property type="entry name" value="DUF554"/>
    <property type="match status" value="1"/>
</dbReference>
<feature type="transmembrane region" description="Helical" evidence="1">
    <location>
        <begin position="6"/>
        <end position="21"/>
    </location>
</feature>
<dbReference type="PANTHER" id="PTHR36111">
    <property type="entry name" value="INNER MEMBRANE PROTEIN-RELATED"/>
    <property type="match status" value="1"/>
</dbReference>
<feature type="transmembrane region" description="Helical" evidence="1">
    <location>
        <begin position="182"/>
        <end position="201"/>
    </location>
</feature>
<proteinExistence type="predicted"/>
<feature type="transmembrane region" description="Helical" evidence="1">
    <location>
        <begin position="96"/>
        <end position="120"/>
    </location>
</feature>
<protein>
    <submittedName>
        <fullName evidence="2">DUF554 family protein</fullName>
    </submittedName>
</protein>
<dbReference type="InterPro" id="IPR007563">
    <property type="entry name" value="DUF554"/>
</dbReference>
<evidence type="ECO:0000313" key="2">
    <source>
        <dbReference type="EMBL" id="MTK21359.1"/>
    </source>
</evidence>
<dbReference type="PANTHER" id="PTHR36111:SF2">
    <property type="entry name" value="INNER MEMBRANE PROTEIN"/>
    <property type="match status" value="1"/>
</dbReference>
<dbReference type="Proteomes" id="UP000487649">
    <property type="component" value="Unassembled WGS sequence"/>
</dbReference>
<keyword evidence="1" id="KW-0812">Transmembrane</keyword>
<evidence type="ECO:0000313" key="3">
    <source>
        <dbReference type="Proteomes" id="UP000487649"/>
    </source>
</evidence>
<name>A0A9X5APH2_9FIRM</name>
<dbReference type="AlphaFoldDB" id="A0A9X5APH2"/>